<name>A0A0P1BM80_9BASI</name>
<proteinExistence type="predicted"/>
<reference evidence="2 3" key="1">
    <citation type="submission" date="2014-09" db="EMBL/GenBank/DDBJ databases">
        <authorList>
            <person name="Magalhaes I.L.F."/>
            <person name="Oliveira U."/>
            <person name="Santos F.R."/>
            <person name="Vidigal T.H.D.A."/>
            <person name="Brescovit A.D."/>
            <person name="Santos A.J."/>
        </authorList>
    </citation>
    <scope>NUCLEOTIDE SEQUENCE [LARGE SCALE GENOMIC DNA]</scope>
</reference>
<evidence type="ECO:0000256" key="1">
    <source>
        <dbReference type="SAM" id="SignalP"/>
    </source>
</evidence>
<feature type="chain" id="PRO_5006059669" evidence="1">
    <location>
        <begin position="19"/>
        <end position="430"/>
    </location>
</feature>
<dbReference type="EMBL" id="CCYA01000254">
    <property type="protein sequence ID" value="CEH17208.1"/>
    <property type="molecule type" value="Genomic_DNA"/>
</dbReference>
<dbReference type="Pfam" id="PF11927">
    <property type="entry name" value="HODM_asu-like"/>
    <property type="match status" value="1"/>
</dbReference>
<evidence type="ECO:0000313" key="2">
    <source>
        <dbReference type="EMBL" id="CEH17208.1"/>
    </source>
</evidence>
<evidence type="ECO:0000313" key="3">
    <source>
        <dbReference type="Proteomes" id="UP000054845"/>
    </source>
</evidence>
<dbReference type="OrthoDB" id="5043642at2759"/>
<dbReference type="InterPro" id="IPR021848">
    <property type="entry name" value="HODM_asu-like"/>
</dbReference>
<keyword evidence="3" id="KW-1185">Reference proteome</keyword>
<feature type="signal peptide" evidence="1">
    <location>
        <begin position="1"/>
        <end position="18"/>
    </location>
</feature>
<keyword evidence="1" id="KW-0732">Signal</keyword>
<accession>A0A0P1BM80</accession>
<dbReference type="AlphaFoldDB" id="A0A0P1BM80"/>
<organism evidence="2 3">
    <name type="scientific">Ceraceosorus bombacis</name>
    <dbReference type="NCBI Taxonomy" id="401625"/>
    <lineage>
        <taxon>Eukaryota</taxon>
        <taxon>Fungi</taxon>
        <taxon>Dikarya</taxon>
        <taxon>Basidiomycota</taxon>
        <taxon>Ustilaginomycotina</taxon>
        <taxon>Exobasidiomycetes</taxon>
        <taxon>Ceraceosorales</taxon>
        <taxon>Ceraceosoraceae</taxon>
        <taxon>Ceraceosorus</taxon>
    </lineage>
</organism>
<dbReference type="Proteomes" id="UP000054845">
    <property type="component" value="Unassembled WGS sequence"/>
</dbReference>
<dbReference type="STRING" id="401625.A0A0P1BM80"/>
<protein>
    <submittedName>
        <fullName evidence="2">Uncharacterized protein</fullName>
    </submittedName>
</protein>
<sequence length="430" mass="47485">MSGVLVLVSLALLAACLAFPAISSKAVKRLATRGVAVLQQGHGKTETVKPSWHTSAATLAFISTPPADHALTPANIDVHEARDHIYGNKVIRHPYHQTMAHQQMQPADWIEPDKNYKSDLEWKAKVLKAQGKAVCDVLPDCEEACAEMLILMSAWLVARYPELYEYESGDKQGIRNLVTGETHALYIEDRARQGVEALRVISRLVQDDFLIARPSSSGDESWICAGGLVCFPGFYLVSHKIGLSLHDTHAPVPQFNEKILRSVERSLTRLKPEAPIERTSWEIVDDPDHLFWAPMAGPLPTEPGRNGAVAVPMMPEHRTGRSNDAFIKLPKSGCVFLGIHPMRRRLSELATLPLLPALLLKVHEEAPADLMEYKAAPLYSASVLPYLKKLHNQQIAEGLIRGDEDPSDFRIAMRAQGEDHAADVANGHES</sequence>